<reference evidence="1 2" key="1">
    <citation type="submission" date="2023-05" db="EMBL/GenBank/DDBJ databases">
        <title>B98-5 Cell Line De Novo Hybrid Assembly: An Optical Mapping Approach.</title>
        <authorList>
            <person name="Kananen K."/>
            <person name="Auerbach J.A."/>
            <person name="Kautto E."/>
            <person name="Blachly J.S."/>
        </authorList>
    </citation>
    <scope>NUCLEOTIDE SEQUENCE [LARGE SCALE GENOMIC DNA]</scope>
    <source>
        <strain evidence="1">B95-8</strain>
        <tissue evidence="1">Cell line</tissue>
    </source>
</reference>
<comment type="caution">
    <text evidence="1">The sequence shown here is derived from an EMBL/GenBank/DDBJ whole genome shotgun (WGS) entry which is preliminary data.</text>
</comment>
<organism evidence="1 2">
    <name type="scientific">Saguinus oedipus</name>
    <name type="common">Cotton-top tamarin</name>
    <name type="synonym">Oedipomidas oedipus</name>
    <dbReference type="NCBI Taxonomy" id="9490"/>
    <lineage>
        <taxon>Eukaryota</taxon>
        <taxon>Metazoa</taxon>
        <taxon>Chordata</taxon>
        <taxon>Craniata</taxon>
        <taxon>Vertebrata</taxon>
        <taxon>Euteleostomi</taxon>
        <taxon>Mammalia</taxon>
        <taxon>Eutheria</taxon>
        <taxon>Euarchontoglires</taxon>
        <taxon>Primates</taxon>
        <taxon>Haplorrhini</taxon>
        <taxon>Platyrrhini</taxon>
        <taxon>Cebidae</taxon>
        <taxon>Callitrichinae</taxon>
        <taxon>Saguinus</taxon>
    </lineage>
</organism>
<gene>
    <name evidence="1" type="ORF">P7K49_012918</name>
</gene>
<evidence type="ECO:0000313" key="2">
    <source>
        <dbReference type="Proteomes" id="UP001266305"/>
    </source>
</evidence>
<protein>
    <submittedName>
        <fullName evidence="1">Uncharacterized protein</fullName>
    </submittedName>
</protein>
<accession>A0ABQ9VGJ0</accession>
<dbReference type="EMBL" id="JASSZA010000006">
    <property type="protein sequence ID" value="KAK2107753.1"/>
    <property type="molecule type" value="Genomic_DNA"/>
</dbReference>
<name>A0ABQ9VGJ0_SAGOE</name>
<keyword evidence="2" id="KW-1185">Reference proteome</keyword>
<proteinExistence type="predicted"/>
<evidence type="ECO:0000313" key="1">
    <source>
        <dbReference type="EMBL" id="KAK2107753.1"/>
    </source>
</evidence>
<dbReference type="Proteomes" id="UP001266305">
    <property type="component" value="Unassembled WGS sequence"/>
</dbReference>
<sequence length="110" mass="12229">MSSRELRPHPGSAGHDMLKMQKQHLTPPVCPRQPPGLSMRPGLCTEPPTAPHCQVLHCQVLHCQAPHCQAPHRQDPTVSHSVLGTDANSSFFASIMLVKCTMDIKSHFYW</sequence>